<protein>
    <recommendedName>
        <fullName evidence="8">tRNA-specific adenosine deaminase</fullName>
        <ecNumber evidence="8">3.5.4.33</ecNumber>
    </recommendedName>
</protein>
<dbReference type="AlphaFoldDB" id="A0A1M5ZA58"/>
<dbReference type="EMBL" id="FQXE01000013">
    <property type="protein sequence ID" value="SHI21107.1"/>
    <property type="molecule type" value="Genomic_DNA"/>
</dbReference>
<gene>
    <name evidence="8" type="primary">tadA</name>
    <name evidence="10" type="ORF">SAMN04488135_11379</name>
</gene>
<feature type="active site" description="Proton donor" evidence="8">
    <location>
        <position position="65"/>
    </location>
</feature>
<dbReference type="CDD" id="cd01285">
    <property type="entry name" value="nucleoside_deaminase"/>
    <property type="match status" value="1"/>
</dbReference>
<keyword evidence="6 8" id="KW-0862">Zinc</keyword>
<name>A0A1M5ZA58_9BURK</name>
<dbReference type="GO" id="GO:0008270">
    <property type="term" value="F:zinc ion binding"/>
    <property type="evidence" value="ECO:0007669"/>
    <property type="project" value="UniProtKB-UniRule"/>
</dbReference>
<dbReference type="InterPro" id="IPR016193">
    <property type="entry name" value="Cytidine_deaminase-like"/>
</dbReference>
<comment type="function">
    <text evidence="8">Catalyzes the deamination of adenosine to inosine at the wobble position 34 of tRNA(Arg2).</text>
</comment>
<dbReference type="GO" id="GO:0002100">
    <property type="term" value="P:tRNA wobble adenosine to inosine editing"/>
    <property type="evidence" value="ECO:0007669"/>
    <property type="project" value="UniProtKB-UniRule"/>
</dbReference>
<feature type="domain" description="CMP/dCMP-type deaminase" evidence="9">
    <location>
        <begin position="11"/>
        <end position="139"/>
    </location>
</feature>
<feature type="binding site" evidence="8">
    <location>
        <position position="93"/>
    </location>
    <ligand>
        <name>Zn(2+)</name>
        <dbReference type="ChEBI" id="CHEBI:29105"/>
        <note>catalytic</note>
    </ligand>
</feature>
<dbReference type="STRING" id="658167.SAMN04488135_11379"/>
<keyword evidence="3 8" id="KW-0819">tRNA processing</keyword>
<keyword evidence="5 8" id="KW-0378">Hydrolase</keyword>
<evidence type="ECO:0000256" key="6">
    <source>
        <dbReference type="ARBA" id="ARBA00022833"/>
    </source>
</evidence>
<evidence type="ECO:0000256" key="3">
    <source>
        <dbReference type="ARBA" id="ARBA00022694"/>
    </source>
</evidence>
<evidence type="ECO:0000313" key="11">
    <source>
        <dbReference type="Proteomes" id="UP000184226"/>
    </source>
</evidence>
<evidence type="ECO:0000256" key="2">
    <source>
        <dbReference type="ARBA" id="ARBA00011738"/>
    </source>
</evidence>
<dbReference type="HAMAP" id="MF_00972">
    <property type="entry name" value="tRNA_aden_deaminase"/>
    <property type="match status" value="1"/>
</dbReference>
<dbReference type="InterPro" id="IPR016192">
    <property type="entry name" value="APOBEC/CMP_deaminase_Zn-bd"/>
</dbReference>
<dbReference type="GO" id="GO:0052717">
    <property type="term" value="F:tRNA-specific adenosine-34 deaminase activity"/>
    <property type="evidence" value="ECO:0007669"/>
    <property type="project" value="UniProtKB-UniRule"/>
</dbReference>
<evidence type="ECO:0000256" key="5">
    <source>
        <dbReference type="ARBA" id="ARBA00022801"/>
    </source>
</evidence>
<reference evidence="10 11" key="1">
    <citation type="submission" date="2016-11" db="EMBL/GenBank/DDBJ databases">
        <authorList>
            <person name="Jaros S."/>
            <person name="Januszkiewicz K."/>
            <person name="Wedrychowicz H."/>
        </authorList>
    </citation>
    <scope>NUCLEOTIDE SEQUENCE [LARGE SCALE GENOMIC DNA]</scope>
    <source>
        <strain evidence="10 11">CGMCC 1.10190</strain>
    </source>
</reference>
<accession>A0A1M5ZA58</accession>
<dbReference type="PANTHER" id="PTHR11079">
    <property type="entry name" value="CYTOSINE DEAMINASE FAMILY MEMBER"/>
    <property type="match status" value="1"/>
</dbReference>
<evidence type="ECO:0000259" key="9">
    <source>
        <dbReference type="PROSITE" id="PS51747"/>
    </source>
</evidence>
<evidence type="ECO:0000256" key="1">
    <source>
        <dbReference type="ARBA" id="ARBA00010669"/>
    </source>
</evidence>
<evidence type="ECO:0000256" key="4">
    <source>
        <dbReference type="ARBA" id="ARBA00022723"/>
    </source>
</evidence>
<dbReference type="InterPro" id="IPR028883">
    <property type="entry name" value="tRNA_aden_deaminase"/>
</dbReference>
<dbReference type="PROSITE" id="PS51747">
    <property type="entry name" value="CYT_DCMP_DEAMINASES_2"/>
    <property type="match status" value="1"/>
</dbReference>
<evidence type="ECO:0000256" key="7">
    <source>
        <dbReference type="ARBA" id="ARBA00048045"/>
    </source>
</evidence>
<feature type="binding site" evidence="8">
    <location>
        <position position="63"/>
    </location>
    <ligand>
        <name>Zn(2+)</name>
        <dbReference type="ChEBI" id="CHEBI:29105"/>
        <note>catalytic</note>
    </ligand>
</feature>
<dbReference type="PROSITE" id="PS00903">
    <property type="entry name" value="CYT_DCMP_DEAMINASES_1"/>
    <property type="match status" value="1"/>
</dbReference>
<keyword evidence="4 8" id="KW-0479">Metal-binding</keyword>
<dbReference type="Proteomes" id="UP000184226">
    <property type="component" value="Unassembled WGS sequence"/>
</dbReference>
<sequence length="181" mass="18810">MAETDTPLYGPADEAAMRAALDQAALAYAAGEVPVGAVVLDVDGRVIGAGFNRTITDHDPSSHAEIVALRQAAAAMNNYRLPGVSLFVTLEPCAMCMGAMLHARVGRVVYGALDPKTGACGSVLSVHSHPQLNHQTRVTGGLLAAECGELLRGFFRERRSRAKALSEADAAPCGCGPDQPA</sequence>
<dbReference type="PANTHER" id="PTHR11079:SF202">
    <property type="entry name" value="TRNA-SPECIFIC ADENOSINE DEAMINASE"/>
    <property type="match status" value="1"/>
</dbReference>
<dbReference type="FunFam" id="3.40.140.10:FF:000005">
    <property type="entry name" value="tRNA-specific adenosine deaminase"/>
    <property type="match status" value="1"/>
</dbReference>
<keyword evidence="11" id="KW-1185">Reference proteome</keyword>
<comment type="cofactor">
    <cofactor evidence="8">
        <name>Zn(2+)</name>
        <dbReference type="ChEBI" id="CHEBI:29105"/>
    </cofactor>
    <text evidence="8">Binds 1 zinc ion per subunit.</text>
</comment>
<proteinExistence type="inferred from homology"/>
<dbReference type="SUPFAM" id="SSF53927">
    <property type="entry name" value="Cytidine deaminase-like"/>
    <property type="match status" value="1"/>
</dbReference>
<feature type="binding site" evidence="8">
    <location>
        <position position="96"/>
    </location>
    <ligand>
        <name>Zn(2+)</name>
        <dbReference type="ChEBI" id="CHEBI:29105"/>
        <note>catalytic</note>
    </ligand>
</feature>
<comment type="similarity">
    <text evidence="1">Belongs to the cytidine and deoxycytidylate deaminase family. ADAT2 subfamily.</text>
</comment>
<dbReference type="InterPro" id="IPR002125">
    <property type="entry name" value="CMP_dCMP_dom"/>
</dbReference>
<organism evidence="10 11">
    <name type="scientific">Pollutimonas bauzanensis</name>
    <dbReference type="NCBI Taxonomy" id="658167"/>
    <lineage>
        <taxon>Bacteria</taxon>
        <taxon>Pseudomonadati</taxon>
        <taxon>Pseudomonadota</taxon>
        <taxon>Betaproteobacteria</taxon>
        <taxon>Burkholderiales</taxon>
        <taxon>Alcaligenaceae</taxon>
        <taxon>Pollutimonas</taxon>
    </lineage>
</organism>
<evidence type="ECO:0000313" key="10">
    <source>
        <dbReference type="EMBL" id="SHI21107.1"/>
    </source>
</evidence>
<dbReference type="Pfam" id="PF00383">
    <property type="entry name" value="dCMP_cyt_deam_1"/>
    <property type="match status" value="1"/>
</dbReference>
<dbReference type="EC" id="3.5.4.33" evidence="8"/>
<comment type="catalytic activity">
    <reaction evidence="7 8">
        <text>adenosine(34) in tRNA + H2O + H(+) = inosine(34) in tRNA + NH4(+)</text>
        <dbReference type="Rhea" id="RHEA:43168"/>
        <dbReference type="Rhea" id="RHEA-COMP:10373"/>
        <dbReference type="Rhea" id="RHEA-COMP:10374"/>
        <dbReference type="ChEBI" id="CHEBI:15377"/>
        <dbReference type="ChEBI" id="CHEBI:15378"/>
        <dbReference type="ChEBI" id="CHEBI:28938"/>
        <dbReference type="ChEBI" id="CHEBI:74411"/>
        <dbReference type="ChEBI" id="CHEBI:82852"/>
        <dbReference type="EC" id="3.5.4.33"/>
    </reaction>
</comment>
<comment type="subunit">
    <text evidence="2 8">Homodimer.</text>
</comment>
<dbReference type="Gene3D" id="3.40.140.10">
    <property type="entry name" value="Cytidine Deaminase, domain 2"/>
    <property type="match status" value="1"/>
</dbReference>
<evidence type="ECO:0000256" key="8">
    <source>
        <dbReference type="HAMAP-Rule" id="MF_00972"/>
    </source>
</evidence>
<dbReference type="NCBIfam" id="NF008113">
    <property type="entry name" value="PRK10860.1"/>
    <property type="match status" value="1"/>
</dbReference>